<reference evidence="3 5" key="2">
    <citation type="submission" date="2023-11" db="EMBL/GenBank/DDBJ databases">
        <title>MicrobeMod: A computational toolkit for identifying prokaryotic methylation and restriction-modification with nanopore sequencing.</title>
        <authorList>
            <person name="Crits-Christoph A."/>
            <person name="Kang S.C."/>
            <person name="Lee H."/>
            <person name="Ostrov N."/>
        </authorList>
    </citation>
    <scope>NUCLEOTIDE SEQUENCE [LARGE SCALE GENOMIC DNA]</scope>
    <source>
        <strain evidence="3 5">ATCC 23090</strain>
    </source>
</reference>
<proteinExistence type="predicted"/>
<evidence type="ECO:0000313" key="4">
    <source>
        <dbReference type="Proteomes" id="UP000183788"/>
    </source>
</evidence>
<reference evidence="2 4" key="1">
    <citation type="submission" date="2016-11" db="EMBL/GenBank/DDBJ databases">
        <authorList>
            <person name="Jaros S."/>
            <person name="Januszkiewicz K."/>
            <person name="Wedrychowicz H."/>
        </authorList>
    </citation>
    <scope>NUCLEOTIDE SEQUENCE [LARGE SCALE GENOMIC DNA]</scope>
    <source>
        <strain evidence="2 4">DSM 784</strain>
    </source>
</reference>
<name>A0A1K1RKK4_9BACT</name>
<evidence type="ECO:0000256" key="1">
    <source>
        <dbReference type="SAM" id="SignalP"/>
    </source>
</evidence>
<dbReference type="EMBL" id="CP140154">
    <property type="protein sequence ID" value="WQG87094.1"/>
    <property type="molecule type" value="Genomic_DNA"/>
</dbReference>
<accession>A0A1K1RKK4</accession>
<keyword evidence="1" id="KW-0732">Signal</keyword>
<feature type="chain" id="PRO_5013312600" description="TPR repeat-containing protein" evidence="1">
    <location>
        <begin position="19"/>
        <end position="208"/>
    </location>
</feature>
<dbReference type="Proteomes" id="UP001326715">
    <property type="component" value="Chromosome"/>
</dbReference>
<feature type="signal peptide" evidence="1">
    <location>
        <begin position="1"/>
        <end position="18"/>
    </location>
</feature>
<evidence type="ECO:0000313" key="2">
    <source>
        <dbReference type="EMBL" id="SFW72465.1"/>
    </source>
</evidence>
<dbReference type="STRING" id="1004.SAMN05661012_03939"/>
<dbReference type="EMBL" id="FPIZ01000012">
    <property type="protein sequence ID" value="SFW72465.1"/>
    <property type="molecule type" value="Genomic_DNA"/>
</dbReference>
<keyword evidence="5" id="KW-1185">Reference proteome</keyword>
<dbReference type="AlphaFoldDB" id="A0A1K1RKK4"/>
<sequence length="208" mass="23225">MKQIILAFALLTTMGVHAQSSKYVAAMQHNLMLLDSAKTPEQLTEVSQAFERIGDAEKTQWLPYYYAGLAQTRIGFGDPKADKDAVGQKANELAAKGEAIQKNAELCTIHNMASTIQMLVNPMERFKTYGIKAYTYLQEGYKLDPNNPRLYFLDGASTFGKPEYIGGGKEKAKPLFVKAAELFKTEKPADLYPHWGLAETERYLAKCN</sequence>
<evidence type="ECO:0000313" key="5">
    <source>
        <dbReference type="Proteomes" id="UP001326715"/>
    </source>
</evidence>
<evidence type="ECO:0000313" key="3">
    <source>
        <dbReference type="EMBL" id="WQG87094.1"/>
    </source>
</evidence>
<dbReference type="RefSeq" id="WP_072362926.1">
    <property type="nucleotide sequence ID" value="NZ_CBHWAX010000132.1"/>
</dbReference>
<organism evidence="2 4">
    <name type="scientific">Chitinophaga sancti</name>
    <dbReference type="NCBI Taxonomy" id="1004"/>
    <lineage>
        <taxon>Bacteria</taxon>
        <taxon>Pseudomonadati</taxon>
        <taxon>Bacteroidota</taxon>
        <taxon>Chitinophagia</taxon>
        <taxon>Chitinophagales</taxon>
        <taxon>Chitinophagaceae</taxon>
        <taxon>Chitinophaga</taxon>
    </lineage>
</organism>
<dbReference type="OrthoDB" id="1150971at2"/>
<protein>
    <recommendedName>
        <fullName evidence="6">TPR repeat-containing protein</fullName>
    </recommendedName>
</protein>
<evidence type="ECO:0008006" key="6">
    <source>
        <dbReference type="Google" id="ProtNLM"/>
    </source>
</evidence>
<gene>
    <name evidence="2" type="ORF">SAMN05661012_03939</name>
    <name evidence="3" type="ORF">SR876_19430</name>
</gene>
<dbReference type="Proteomes" id="UP000183788">
    <property type="component" value="Unassembled WGS sequence"/>
</dbReference>